<evidence type="ECO:0000256" key="5">
    <source>
        <dbReference type="ARBA" id="ARBA00030436"/>
    </source>
</evidence>
<evidence type="ECO:0000256" key="6">
    <source>
        <dbReference type="ARBA" id="ARBA00031012"/>
    </source>
</evidence>
<dbReference type="EMBL" id="KF735065">
    <property type="protein sequence ID" value="AHJ38177.1"/>
    <property type="molecule type" value="Viral_cRNA"/>
</dbReference>
<sequence>KWSPGDNSAKFKRFTQVIHDGLSDTKLKRCVVDALRNIYETEFFMSRKLHRYIDGMEEHSEAVKDFLAFFQDGVSANVRGNWLQGNLNKCSSLFGAAISLLFREIWKRLFPELECFFEFAHHSDDALFIYGYLE</sequence>
<reference evidence="8 9" key="1">
    <citation type="journal article" date="2015" name="Vector Borne Zoonotic Dis.">
        <title>Phylogenetic Relationship of Necocli Virus to Other South American Hantaviruses (Bunyaviridae: Hantavirus).</title>
        <authorList>
            <person name="Montoya-Ruiz C."/>
            <person name="Cajimat M.N."/>
            <person name="Milazzo M.L."/>
            <person name="Diaz F.J."/>
            <person name="Rodas J.D."/>
            <person name="Valbuena G."/>
            <person name="Fulhorst C.F."/>
        </authorList>
    </citation>
    <scope>NUCLEOTIDE SEQUENCE [LARGE SCALE GENOMIC DNA]</scope>
    <source>
        <strain evidence="8 9">HV O0020002</strain>
    </source>
</reference>
<dbReference type="GO" id="GO:0006351">
    <property type="term" value="P:DNA-templated transcription"/>
    <property type="evidence" value="ECO:0007669"/>
    <property type="project" value="InterPro"/>
</dbReference>
<protein>
    <recommendedName>
        <fullName evidence="2">RNA-directed RNA polymerase L</fullName>
        <ecNumber evidence="1">2.7.7.48</ecNumber>
    </recommendedName>
    <alternativeName>
        <fullName evidence="4">Large structural protein</fullName>
    </alternativeName>
    <alternativeName>
        <fullName evidence="6">Replicase</fullName>
    </alternativeName>
    <alternativeName>
        <fullName evidence="5">Transcriptase</fullName>
    </alternativeName>
</protein>
<dbReference type="InterPro" id="IPR007099">
    <property type="entry name" value="RNA-dir_pol_NSvirus"/>
</dbReference>
<dbReference type="Pfam" id="PF04196">
    <property type="entry name" value="Bunya_RdRp"/>
    <property type="match status" value="1"/>
</dbReference>
<proteinExistence type="predicted"/>
<dbReference type="PROSITE" id="PS50525">
    <property type="entry name" value="RDRP_SSRNA_NEG_SEG"/>
    <property type="match status" value="1"/>
</dbReference>
<evidence type="ECO:0000256" key="4">
    <source>
        <dbReference type="ARBA" id="ARBA00030285"/>
    </source>
</evidence>
<dbReference type="RefSeq" id="YP_009666009.1">
    <property type="nucleotide sequence ID" value="NC_043407.1"/>
</dbReference>
<evidence type="ECO:0000256" key="1">
    <source>
        <dbReference type="ARBA" id="ARBA00012494"/>
    </source>
</evidence>
<name>A0A0K0K9P5_9VIRU</name>
<keyword evidence="8" id="KW-0548">Nucleotidyltransferase</keyword>
<keyword evidence="3" id="KW-0808">Transferase</keyword>
<keyword evidence="8" id="KW-0696">RNA-directed RNA polymerase</keyword>
<evidence type="ECO:0000313" key="8">
    <source>
        <dbReference type="EMBL" id="AHJ38177.1"/>
    </source>
</evidence>
<feature type="non-terminal residue" evidence="8">
    <location>
        <position position="134"/>
    </location>
</feature>
<dbReference type="GO" id="GO:0039694">
    <property type="term" value="P:viral RNA genome replication"/>
    <property type="evidence" value="ECO:0007669"/>
    <property type="project" value="InterPro"/>
</dbReference>
<feature type="domain" description="RdRp catalytic" evidence="7">
    <location>
        <begin position="1"/>
        <end position="134"/>
    </location>
</feature>
<dbReference type="EC" id="2.7.7.48" evidence="1"/>
<dbReference type="KEGG" id="vg:40526181"/>
<dbReference type="GeneID" id="40526181"/>
<dbReference type="InterPro" id="IPR007322">
    <property type="entry name" value="RNA_pol_bunyavir"/>
</dbReference>
<organism evidence="8 9">
    <name type="scientific">Necocli virus</name>
    <dbReference type="NCBI Taxonomy" id="1145238"/>
    <lineage>
        <taxon>Viruses</taxon>
        <taxon>Riboviria</taxon>
        <taxon>Orthornavirae</taxon>
        <taxon>Negarnaviricota</taxon>
        <taxon>Polyploviricotina</taxon>
        <taxon>Bunyaviricetes</taxon>
        <taxon>Elliovirales</taxon>
        <taxon>Hantaviridae</taxon>
        <taxon>Mammantavirinae</taxon>
        <taxon>Orthohantavirus</taxon>
        <taxon>Orthohantavirus sp. 'necocliense'</taxon>
    </lineage>
</organism>
<evidence type="ECO:0000313" key="9">
    <source>
        <dbReference type="Proteomes" id="UP000241621"/>
    </source>
</evidence>
<evidence type="ECO:0000259" key="7">
    <source>
        <dbReference type="PROSITE" id="PS50525"/>
    </source>
</evidence>
<evidence type="ECO:0000256" key="3">
    <source>
        <dbReference type="ARBA" id="ARBA00022679"/>
    </source>
</evidence>
<accession>A0A0K0K9P5</accession>
<feature type="non-terminal residue" evidence="8">
    <location>
        <position position="1"/>
    </location>
</feature>
<dbReference type="Proteomes" id="UP000241621">
    <property type="component" value="Genome"/>
</dbReference>
<evidence type="ECO:0000256" key="2">
    <source>
        <dbReference type="ARBA" id="ARBA00018602"/>
    </source>
</evidence>
<dbReference type="GO" id="GO:0003968">
    <property type="term" value="F:RNA-directed RNA polymerase activity"/>
    <property type="evidence" value="ECO:0007669"/>
    <property type="project" value="UniProtKB-KW"/>
</dbReference>